<proteinExistence type="predicted"/>
<comment type="caution">
    <text evidence="1">The sequence shown here is derived from an EMBL/GenBank/DDBJ whole genome shotgun (WGS) entry which is preliminary data.</text>
</comment>
<evidence type="ECO:0000313" key="2">
    <source>
        <dbReference type="Proteomes" id="UP000799772"/>
    </source>
</evidence>
<protein>
    <submittedName>
        <fullName evidence="1">Uncharacterized protein</fullName>
    </submittedName>
</protein>
<name>A0A9P4I4C5_9PEZI</name>
<dbReference type="AlphaFoldDB" id="A0A9P4I4C5"/>
<dbReference type="Proteomes" id="UP000799772">
    <property type="component" value="Unassembled WGS sequence"/>
</dbReference>
<dbReference type="EMBL" id="ML978133">
    <property type="protein sequence ID" value="KAF2094896.1"/>
    <property type="molecule type" value="Genomic_DNA"/>
</dbReference>
<dbReference type="InterPro" id="IPR038883">
    <property type="entry name" value="AN11006-like"/>
</dbReference>
<organism evidence="1 2">
    <name type="scientific">Rhizodiscina lignyota</name>
    <dbReference type="NCBI Taxonomy" id="1504668"/>
    <lineage>
        <taxon>Eukaryota</taxon>
        <taxon>Fungi</taxon>
        <taxon>Dikarya</taxon>
        <taxon>Ascomycota</taxon>
        <taxon>Pezizomycotina</taxon>
        <taxon>Dothideomycetes</taxon>
        <taxon>Pleosporomycetidae</taxon>
        <taxon>Aulographales</taxon>
        <taxon>Rhizodiscinaceae</taxon>
        <taxon>Rhizodiscina</taxon>
    </lineage>
</organism>
<dbReference type="PANTHER" id="PTHR42085:SF2">
    <property type="entry name" value="F-BOX DOMAIN-CONTAINING PROTEIN"/>
    <property type="match status" value="1"/>
</dbReference>
<sequence>MALSQQSEQQRLEFIYLPTEIRLIIYRFLLGHWRDESCLSLDGFLIPTCRLPSGERAEIPTALLSTCKVIHGEVIGVLYGENNFSTTVIPQYPTVDWRAYGWPEMRLDRIHKLHILIEFRFSCSTQIERDSFKFLKDFKSLRFLSVAVEDDYSCRNRRFTGWAPGTTMWKQNLQFVQTMNMLRASIPPTVKKLVWNGHKCQQCDDQGSKFPGRKIPRLGGWFLREVFRDIREVVKTPSIQSRLPSVLRPATESSTETDIVESYYESIDA</sequence>
<dbReference type="PANTHER" id="PTHR42085">
    <property type="entry name" value="F-BOX DOMAIN-CONTAINING PROTEIN"/>
    <property type="match status" value="1"/>
</dbReference>
<gene>
    <name evidence="1" type="ORF">NA57DRAFT_80064</name>
</gene>
<accession>A0A9P4I4C5</accession>
<keyword evidence="2" id="KW-1185">Reference proteome</keyword>
<evidence type="ECO:0000313" key="1">
    <source>
        <dbReference type="EMBL" id="KAF2094896.1"/>
    </source>
</evidence>
<reference evidence="1" key="1">
    <citation type="journal article" date="2020" name="Stud. Mycol.">
        <title>101 Dothideomycetes genomes: a test case for predicting lifestyles and emergence of pathogens.</title>
        <authorList>
            <person name="Haridas S."/>
            <person name="Albert R."/>
            <person name="Binder M."/>
            <person name="Bloem J."/>
            <person name="Labutti K."/>
            <person name="Salamov A."/>
            <person name="Andreopoulos B."/>
            <person name="Baker S."/>
            <person name="Barry K."/>
            <person name="Bills G."/>
            <person name="Bluhm B."/>
            <person name="Cannon C."/>
            <person name="Castanera R."/>
            <person name="Culley D."/>
            <person name="Daum C."/>
            <person name="Ezra D."/>
            <person name="Gonzalez J."/>
            <person name="Henrissat B."/>
            <person name="Kuo A."/>
            <person name="Liang C."/>
            <person name="Lipzen A."/>
            <person name="Lutzoni F."/>
            <person name="Magnuson J."/>
            <person name="Mondo S."/>
            <person name="Nolan M."/>
            <person name="Ohm R."/>
            <person name="Pangilinan J."/>
            <person name="Park H.-J."/>
            <person name="Ramirez L."/>
            <person name="Alfaro M."/>
            <person name="Sun H."/>
            <person name="Tritt A."/>
            <person name="Yoshinaga Y."/>
            <person name="Zwiers L.-H."/>
            <person name="Turgeon B."/>
            <person name="Goodwin S."/>
            <person name="Spatafora J."/>
            <person name="Crous P."/>
            <person name="Grigoriev I."/>
        </authorList>
    </citation>
    <scope>NUCLEOTIDE SEQUENCE</scope>
    <source>
        <strain evidence="1">CBS 133067</strain>
    </source>
</reference>
<dbReference type="OrthoDB" id="5413827at2759"/>